<dbReference type="EMBL" id="BASZ01000003">
    <property type="protein sequence ID" value="GAD48559.1"/>
    <property type="molecule type" value="Genomic_DNA"/>
</dbReference>
<dbReference type="eggNOG" id="COG3631">
    <property type="taxonomic scope" value="Bacteria"/>
</dbReference>
<evidence type="ECO:0000313" key="3">
    <source>
        <dbReference type="Proteomes" id="UP000016568"/>
    </source>
</evidence>
<feature type="domain" description="SnoaL-like" evidence="1">
    <location>
        <begin position="17"/>
        <end position="122"/>
    </location>
</feature>
<proteinExistence type="predicted"/>
<evidence type="ECO:0000313" key="2">
    <source>
        <dbReference type="EMBL" id="GAD48559.1"/>
    </source>
</evidence>
<keyword evidence="3" id="KW-1185">Reference proteome</keyword>
<sequence>MGFEDDRRARLRAIFAELIDAYGRKDFDAFGRHVDEQAVFEWPYPPIKGFPEQMVGRDAFIEMSRGGMADCDGYHHQVDSFYDQLDPDTLIVEYHSDTVLQSTGVHYSNRYLGILRFEGDIVVFWKEYVNPMIIADAFGQNFKNEAL</sequence>
<evidence type="ECO:0000259" key="1">
    <source>
        <dbReference type="Pfam" id="PF12680"/>
    </source>
</evidence>
<accession>U2ZT53</accession>
<protein>
    <recommendedName>
        <fullName evidence="1">SnoaL-like domain-containing protein</fullName>
    </recommendedName>
</protein>
<dbReference type="InterPro" id="IPR032710">
    <property type="entry name" value="NTF2-like_dom_sf"/>
</dbReference>
<reference evidence="2 3" key="1">
    <citation type="submission" date="2013-09" db="EMBL/GenBank/DDBJ databases">
        <title>Whole genome shotgun sequence of Novosphingobium tardaugens NBRC 16725.</title>
        <authorList>
            <person name="Isaki S."/>
            <person name="Hosoyama A."/>
            <person name="Tsuchikane K."/>
            <person name="Katsumata H."/>
            <person name="Ando Y."/>
            <person name="Yamazaki S."/>
            <person name="Fujita N."/>
        </authorList>
    </citation>
    <scope>NUCLEOTIDE SEQUENCE [LARGE SCALE GENOMIC DNA]</scope>
    <source>
        <strain evidence="2 3">NBRC 16725</strain>
    </source>
</reference>
<name>U2ZT53_9SPHN</name>
<comment type="caution">
    <text evidence="2">The sequence shown here is derived from an EMBL/GenBank/DDBJ whole genome shotgun (WGS) entry which is preliminary data.</text>
</comment>
<dbReference type="Proteomes" id="UP000016568">
    <property type="component" value="Unassembled WGS sequence"/>
</dbReference>
<dbReference type="SUPFAM" id="SSF54427">
    <property type="entry name" value="NTF2-like"/>
    <property type="match status" value="1"/>
</dbReference>
<dbReference type="OrthoDB" id="2083380at2"/>
<dbReference type="RefSeq" id="WP_021689466.1">
    <property type="nucleotide sequence ID" value="NZ_BASZ01000003.1"/>
</dbReference>
<dbReference type="AlphaFoldDB" id="U2ZT53"/>
<dbReference type="KEGG" id="ntd:EGO55_02760"/>
<dbReference type="InterPro" id="IPR037401">
    <property type="entry name" value="SnoaL-like"/>
</dbReference>
<organism evidence="2 3">
    <name type="scientific">Caenibius tardaugens NBRC 16725</name>
    <dbReference type="NCBI Taxonomy" id="1219035"/>
    <lineage>
        <taxon>Bacteria</taxon>
        <taxon>Pseudomonadati</taxon>
        <taxon>Pseudomonadota</taxon>
        <taxon>Alphaproteobacteria</taxon>
        <taxon>Sphingomonadales</taxon>
        <taxon>Erythrobacteraceae</taxon>
        <taxon>Caenibius</taxon>
    </lineage>
</organism>
<gene>
    <name evidence="2" type="ORF">NT2_03_00470</name>
</gene>
<dbReference type="Gene3D" id="3.10.450.50">
    <property type="match status" value="1"/>
</dbReference>
<dbReference type="Pfam" id="PF12680">
    <property type="entry name" value="SnoaL_2"/>
    <property type="match status" value="1"/>
</dbReference>